<evidence type="ECO:0000259" key="15">
    <source>
        <dbReference type="Pfam" id="PF01103"/>
    </source>
</evidence>
<feature type="domain" description="Bacterial surface antigen (D15)" evidence="15">
    <location>
        <begin position="472"/>
        <end position="777"/>
    </location>
</feature>
<organism evidence="16 17">
    <name type="scientific">Cylicocyclus nassatus</name>
    <name type="common">Nematode worm</name>
    <dbReference type="NCBI Taxonomy" id="53992"/>
    <lineage>
        <taxon>Eukaryota</taxon>
        <taxon>Metazoa</taxon>
        <taxon>Ecdysozoa</taxon>
        <taxon>Nematoda</taxon>
        <taxon>Chromadorea</taxon>
        <taxon>Rhabditida</taxon>
        <taxon>Rhabditina</taxon>
        <taxon>Rhabditomorpha</taxon>
        <taxon>Strongyloidea</taxon>
        <taxon>Strongylidae</taxon>
        <taxon>Cylicocyclus</taxon>
    </lineage>
</organism>
<dbReference type="Pfam" id="PF03029">
    <property type="entry name" value="ATP_bind_1"/>
    <property type="match status" value="1"/>
</dbReference>
<evidence type="ECO:0000256" key="14">
    <source>
        <dbReference type="ARBA" id="ARBA00083137"/>
    </source>
</evidence>
<keyword evidence="8" id="KW-0378">Hydrolase</keyword>
<keyword evidence="9" id="KW-0175">Coiled coil</keyword>
<dbReference type="PANTHER" id="PTHR21231">
    <property type="entry name" value="XPA-BINDING PROTEIN 1-RELATED"/>
    <property type="match status" value="1"/>
</dbReference>
<dbReference type="GO" id="GO:0005525">
    <property type="term" value="F:GTP binding"/>
    <property type="evidence" value="ECO:0007669"/>
    <property type="project" value="UniProtKB-KW"/>
</dbReference>
<evidence type="ECO:0000256" key="6">
    <source>
        <dbReference type="ARBA" id="ARBA00022490"/>
    </source>
</evidence>
<evidence type="ECO:0000256" key="13">
    <source>
        <dbReference type="ARBA" id="ARBA00055682"/>
    </source>
</evidence>
<accession>A0AA36GY57</accession>
<evidence type="ECO:0000256" key="11">
    <source>
        <dbReference type="ARBA" id="ARBA00023136"/>
    </source>
</evidence>
<dbReference type="GO" id="GO:0005737">
    <property type="term" value="C:cytoplasm"/>
    <property type="evidence" value="ECO:0007669"/>
    <property type="project" value="UniProtKB-SubCell"/>
</dbReference>
<dbReference type="GO" id="GO:0019867">
    <property type="term" value="C:outer membrane"/>
    <property type="evidence" value="ECO:0007669"/>
    <property type="project" value="InterPro"/>
</dbReference>
<keyword evidence="6" id="KW-0963">Cytoplasm</keyword>
<keyword evidence="7" id="KW-0547">Nucleotide-binding</keyword>
<comment type="caution">
    <text evidence="16">The sequence shown here is derived from an EMBL/GenBank/DDBJ whole genome shotgun (WGS) entry which is preliminary data.</text>
</comment>
<evidence type="ECO:0000256" key="8">
    <source>
        <dbReference type="ARBA" id="ARBA00022801"/>
    </source>
</evidence>
<dbReference type="Gene3D" id="2.40.160.50">
    <property type="entry name" value="membrane protein fhac: a member of the omp85/tpsb transporter family"/>
    <property type="match status" value="1"/>
</dbReference>
<evidence type="ECO:0000313" key="16">
    <source>
        <dbReference type="EMBL" id="CAJ0600556.1"/>
    </source>
</evidence>
<dbReference type="InterPro" id="IPR030230">
    <property type="entry name" value="Gpn1/Npa3/XAB1"/>
</dbReference>
<dbReference type="PANTHER" id="PTHR21231:SF8">
    <property type="entry name" value="GPN-LOOP GTPASE 1"/>
    <property type="match status" value="1"/>
</dbReference>
<keyword evidence="12" id="KW-0539">Nucleus</keyword>
<reference evidence="16" key="1">
    <citation type="submission" date="2023-07" db="EMBL/GenBank/DDBJ databases">
        <authorList>
            <consortium name="CYATHOMIX"/>
        </authorList>
    </citation>
    <scope>NUCLEOTIDE SEQUENCE</scope>
    <source>
        <strain evidence="16">N/A</strain>
    </source>
</reference>
<protein>
    <recommendedName>
        <fullName evidence="5">GPN-loop GTPase 1</fullName>
    </recommendedName>
    <alternativeName>
        <fullName evidence="14">XPA-binding protein 1 homolog</fullName>
    </alternativeName>
</protein>
<dbReference type="SUPFAM" id="SSF52540">
    <property type="entry name" value="P-loop containing nucleoside triphosphate hydrolases"/>
    <property type="match status" value="1"/>
</dbReference>
<comment type="function">
    <text evidence="13">Small GTPase required for proper nuclear import of RNA polymerase II (RNAPII). May act at an RNAP assembly step prior to nuclear import.</text>
</comment>
<evidence type="ECO:0000256" key="7">
    <source>
        <dbReference type="ARBA" id="ARBA00022741"/>
    </source>
</evidence>
<dbReference type="GO" id="GO:0003924">
    <property type="term" value="F:GTPase activity"/>
    <property type="evidence" value="ECO:0007669"/>
    <property type="project" value="InterPro"/>
</dbReference>
<dbReference type="FunFam" id="3.40.50.300:FF:000888">
    <property type="entry name" value="GPN-loop GTPase 1"/>
    <property type="match status" value="1"/>
</dbReference>
<dbReference type="CDD" id="cd17870">
    <property type="entry name" value="GPN1"/>
    <property type="match status" value="1"/>
</dbReference>
<gene>
    <name evidence="16" type="ORF">CYNAS_LOCUS12539</name>
</gene>
<evidence type="ECO:0000256" key="1">
    <source>
        <dbReference type="ARBA" id="ARBA00004123"/>
    </source>
</evidence>
<dbReference type="AlphaFoldDB" id="A0AA36GY57"/>
<dbReference type="InterPro" id="IPR027417">
    <property type="entry name" value="P-loop_NTPase"/>
</dbReference>
<dbReference type="GO" id="GO:0005634">
    <property type="term" value="C:nucleus"/>
    <property type="evidence" value="ECO:0007669"/>
    <property type="project" value="UniProtKB-SubCell"/>
</dbReference>
<name>A0AA36GY57_CYLNA</name>
<dbReference type="EMBL" id="CATQJL010000223">
    <property type="protein sequence ID" value="CAJ0600556.1"/>
    <property type="molecule type" value="Genomic_DNA"/>
</dbReference>
<dbReference type="InterPro" id="IPR004130">
    <property type="entry name" value="Gpn"/>
</dbReference>
<evidence type="ECO:0000256" key="10">
    <source>
        <dbReference type="ARBA" id="ARBA00023134"/>
    </source>
</evidence>
<evidence type="ECO:0000313" key="17">
    <source>
        <dbReference type="Proteomes" id="UP001176961"/>
    </source>
</evidence>
<keyword evidence="10" id="KW-0342">GTP-binding</keyword>
<dbReference type="Gene3D" id="3.40.50.300">
    <property type="entry name" value="P-loop containing nucleotide triphosphate hydrolases"/>
    <property type="match status" value="1"/>
</dbReference>
<dbReference type="Pfam" id="PF01103">
    <property type="entry name" value="Omp85"/>
    <property type="match status" value="1"/>
</dbReference>
<evidence type="ECO:0000256" key="2">
    <source>
        <dbReference type="ARBA" id="ARBA00004370"/>
    </source>
</evidence>
<evidence type="ECO:0000256" key="9">
    <source>
        <dbReference type="ARBA" id="ARBA00023054"/>
    </source>
</evidence>
<dbReference type="InterPro" id="IPR000184">
    <property type="entry name" value="Bac_surfAg_D15"/>
</dbReference>
<sequence length="778" mass="86272">MTASIQSTSFDTKVPLSRPDVDMPPSILVLGMAGSGKTSFVQRLTALLHARKRPPYVINLDPATANVPYPVNIDIRDTVKYKQIMKDYSLGPNGAIITSLNLMCTRFDQVLTMIRQRSNQYSACLIDTPGQIEAFTWSASGSIITDSLASSHPTVVVYVVDSARATNPTTFMSNMLYACSILYRTKLPFIVVFNKADIVSPAFARSWMRDFERFDQALQENRSSYMNDLSRSLSLVLDEFYSDLKTVAVSSATGEGMEEFMNVVGECVEQYRNEYVPMYERILKEKSKVDEQERKRKTEEISSEMEVLSLHPTVEPMIQERIHIGGVEEENTEDASILRGCRNVWYMGDKTFHKASVLLGQADIAPTIVEAVQFHGIRITKNDALVKEVSELYRSATLDELVHNSHLAAKHLQEVGLMENAVPLIDTTPSNNGYIVNFVVKEPKAFTLGLKAGISTNGDADMSLNAGKQSVCGRGEAVNTSYTYTVKGDHSFNIAFSKPFLGWQKYSNVSASLFRAISYLPWNHSNCEENAIILGYNGQITRRILHQIKFNTMWRTLRATEDSAFSVREHAGHTMKFSVENALAFDTRDRPILASKGILARVTQEYAGPFGDSSYIRHQVDLQAAAPLPFGLILSASAQIKNIRGLGDREIHLLDRVYLGGQQDVRGFGLNTLGVRSESSCLGGGSSACGVLHLYRPLFPPEMLFAHAFVSAGSVAPVRSRNVIRDLQDSQRVSVGVGVAFIFRNIFRLEINYVAPIKHCVGDTQSTGLHIGCGVNFL</sequence>
<evidence type="ECO:0000256" key="3">
    <source>
        <dbReference type="ARBA" id="ARBA00004496"/>
    </source>
</evidence>
<keyword evidence="11" id="KW-0472">Membrane</keyword>
<keyword evidence="17" id="KW-1185">Reference proteome</keyword>
<evidence type="ECO:0000256" key="4">
    <source>
        <dbReference type="ARBA" id="ARBA00005290"/>
    </source>
</evidence>
<proteinExistence type="inferred from homology"/>
<evidence type="ECO:0000256" key="5">
    <source>
        <dbReference type="ARBA" id="ARBA00014579"/>
    </source>
</evidence>
<dbReference type="Proteomes" id="UP001176961">
    <property type="component" value="Unassembled WGS sequence"/>
</dbReference>
<comment type="subcellular location">
    <subcellularLocation>
        <location evidence="3">Cytoplasm</location>
    </subcellularLocation>
    <subcellularLocation>
        <location evidence="2">Membrane</location>
    </subcellularLocation>
    <subcellularLocation>
        <location evidence="1">Nucleus</location>
    </subcellularLocation>
</comment>
<comment type="similarity">
    <text evidence="4">Belongs to the GPN-loop GTPase family.</text>
</comment>
<evidence type="ECO:0000256" key="12">
    <source>
        <dbReference type="ARBA" id="ARBA00023242"/>
    </source>
</evidence>